<feature type="domain" description="Methyl-accepting transducer" evidence="5">
    <location>
        <begin position="279"/>
        <end position="508"/>
    </location>
</feature>
<keyword evidence="4" id="KW-0812">Transmembrane</keyword>
<keyword evidence="1" id="KW-0488">Methylation</keyword>
<keyword evidence="3" id="KW-0807">Transducer</keyword>
<dbReference type="InterPro" id="IPR004090">
    <property type="entry name" value="Chemotax_Me-accpt_rcpt"/>
</dbReference>
<evidence type="ECO:0000256" key="2">
    <source>
        <dbReference type="ARBA" id="ARBA00029447"/>
    </source>
</evidence>
<dbReference type="CDD" id="cd06225">
    <property type="entry name" value="HAMP"/>
    <property type="match status" value="1"/>
</dbReference>
<dbReference type="InterPro" id="IPR035965">
    <property type="entry name" value="PAS-like_dom_sf"/>
</dbReference>
<accession>A0ABT5K7X5</accession>
<dbReference type="InterPro" id="IPR003660">
    <property type="entry name" value="HAMP_dom"/>
</dbReference>
<dbReference type="Gene3D" id="3.30.450.20">
    <property type="entry name" value="PAS domain"/>
    <property type="match status" value="1"/>
</dbReference>
<feature type="transmembrane region" description="Helical" evidence="4">
    <location>
        <begin position="196"/>
        <end position="218"/>
    </location>
</feature>
<evidence type="ECO:0000256" key="3">
    <source>
        <dbReference type="PROSITE-ProRule" id="PRU00284"/>
    </source>
</evidence>
<name>A0ABT5K7X5_9BURK</name>
<evidence type="ECO:0000259" key="6">
    <source>
        <dbReference type="PROSITE" id="PS50112"/>
    </source>
</evidence>
<evidence type="ECO:0000256" key="4">
    <source>
        <dbReference type="SAM" id="Phobius"/>
    </source>
</evidence>
<dbReference type="PROSITE" id="PS50112">
    <property type="entry name" value="PAS"/>
    <property type="match status" value="1"/>
</dbReference>
<evidence type="ECO:0000256" key="1">
    <source>
        <dbReference type="ARBA" id="ARBA00022481"/>
    </source>
</evidence>
<dbReference type="Pfam" id="PF00015">
    <property type="entry name" value="MCPsignal"/>
    <property type="match status" value="1"/>
</dbReference>
<dbReference type="InterPro" id="IPR051310">
    <property type="entry name" value="MCP_chemotaxis"/>
</dbReference>
<dbReference type="EMBL" id="JAQQXR010000017">
    <property type="protein sequence ID" value="MDC8760755.1"/>
    <property type="molecule type" value="Genomic_DNA"/>
</dbReference>
<dbReference type="Pfam" id="PF08447">
    <property type="entry name" value="PAS_3"/>
    <property type="match status" value="1"/>
</dbReference>
<dbReference type="Pfam" id="PF00672">
    <property type="entry name" value="HAMP"/>
    <property type="match status" value="1"/>
</dbReference>
<comment type="similarity">
    <text evidence="2">Belongs to the methyl-accepting chemotaxis (MCP) protein family.</text>
</comment>
<dbReference type="PROSITE" id="PS50111">
    <property type="entry name" value="CHEMOTAXIS_TRANSDUC_2"/>
    <property type="match status" value="1"/>
</dbReference>
<dbReference type="SUPFAM" id="SSF58104">
    <property type="entry name" value="Methyl-accepting chemotaxis protein (MCP) signaling domain"/>
    <property type="match status" value="1"/>
</dbReference>
<evidence type="ECO:0000259" key="7">
    <source>
        <dbReference type="PROSITE" id="PS50885"/>
    </source>
</evidence>
<evidence type="ECO:0000313" key="9">
    <source>
        <dbReference type="Proteomes" id="UP001221208"/>
    </source>
</evidence>
<dbReference type="PANTHER" id="PTHR43531">
    <property type="entry name" value="PROTEIN ICFG"/>
    <property type="match status" value="1"/>
</dbReference>
<reference evidence="8 9" key="1">
    <citation type="submission" date="2022-10" db="EMBL/GenBank/DDBJ databases">
        <title>Janthinobacterium sp. hw3 Genome sequencing.</title>
        <authorList>
            <person name="Park S."/>
        </authorList>
    </citation>
    <scope>NUCLEOTIDE SEQUENCE [LARGE SCALE GENOMIC DNA]</scope>
    <source>
        <strain evidence="9">hw3</strain>
    </source>
</reference>
<protein>
    <submittedName>
        <fullName evidence="8">Methyl-accepting chemotaxis protein</fullName>
    </submittedName>
</protein>
<dbReference type="InterPro" id="IPR001610">
    <property type="entry name" value="PAC"/>
</dbReference>
<feature type="domain" description="HAMP" evidence="7">
    <location>
        <begin position="222"/>
        <end position="274"/>
    </location>
</feature>
<dbReference type="CDD" id="cd11386">
    <property type="entry name" value="MCP_signal"/>
    <property type="match status" value="1"/>
</dbReference>
<dbReference type="Proteomes" id="UP001221208">
    <property type="component" value="Unassembled WGS sequence"/>
</dbReference>
<dbReference type="SMART" id="SM00086">
    <property type="entry name" value="PAC"/>
    <property type="match status" value="1"/>
</dbReference>
<dbReference type="CDD" id="cd00130">
    <property type="entry name" value="PAS"/>
    <property type="match status" value="1"/>
</dbReference>
<dbReference type="PROSITE" id="PS50885">
    <property type="entry name" value="HAMP"/>
    <property type="match status" value="1"/>
</dbReference>
<gene>
    <name evidence="8" type="ORF">OIK44_24525</name>
</gene>
<organism evidence="8 9">
    <name type="scientific">Janthinobacterium fluminis</name>
    <dbReference type="NCBI Taxonomy" id="2987524"/>
    <lineage>
        <taxon>Bacteria</taxon>
        <taxon>Pseudomonadati</taxon>
        <taxon>Pseudomonadota</taxon>
        <taxon>Betaproteobacteria</taxon>
        <taxon>Burkholderiales</taxon>
        <taxon>Oxalobacteraceae</taxon>
        <taxon>Janthinobacterium</taxon>
    </lineage>
</organism>
<dbReference type="NCBIfam" id="TIGR00229">
    <property type="entry name" value="sensory_box"/>
    <property type="match status" value="1"/>
</dbReference>
<evidence type="ECO:0000259" key="5">
    <source>
        <dbReference type="PROSITE" id="PS50111"/>
    </source>
</evidence>
<dbReference type="InterPro" id="IPR004089">
    <property type="entry name" value="MCPsignal_dom"/>
</dbReference>
<dbReference type="PANTHER" id="PTHR43531:SF14">
    <property type="entry name" value="METHYL-ACCEPTING CHEMOTAXIS PROTEIN I-RELATED"/>
    <property type="match status" value="1"/>
</dbReference>
<comment type="caution">
    <text evidence="8">The sequence shown here is derived from an EMBL/GenBank/DDBJ whole genome shotgun (WGS) entry which is preliminary data.</text>
</comment>
<dbReference type="SMART" id="SM00304">
    <property type="entry name" value="HAMP"/>
    <property type="match status" value="1"/>
</dbReference>
<dbReference type="SUPFAM" id="SSF55785">
    <property type="entry name" value="PYP-like sensor domain (PAS domain)"/>
    <property type="match status" value="1"/>
</dbReference>
<proteinExistence type="inferred from homology"/>
<dbReference type="InterPro" id="IPR000014">
    <property type="entry name" value="PAS"/>
</dbReference>
<evidence type="ECO:0000313" key="8">
    <source>
        <dbReference type="EMBL" id="MDC8760755.1"/>
    </source>
</evidence>
<dbReference type="RefSeq" id="WP_273674734.1">
    <property type="nucleotide sequence ID" value="NZ_JAQQXR010000017.1"/>
</dbReference>
<sequence length="542" mass="56690">MRVNTPITQNEYVLHDGMTIVSTTDLQGNINYANPYFVEVSGYSRHELLGAPQNILRHPDMPAEAFADMWATIKLGKPWTGLVKNRCKSGDFYWVLANVTPVIEDGKPVGYMSVRTKPSREQVREAGELYQRIKSGKAAGFALRGGKVVRRGWPGRLAALRQMPLARHIGLNGALLALLMLLLGGAVLGVDGDTSAAARAALGALAAGGVALALYFWFSLHRGLVSPLREAVAGARRMAGGDLTGGMPAGGEGDMGQLMAALRQMNINLHSIIGDVRGNFEDIRVATAEIATGNMDLSGRTESQASSLEQTAASMEELTSTVQNSASHVASANALAGQAAAIAAQGGSIVAEVVTTMDEISASSRKILDIIGLIDGIAFQTNILALNAAVEAARAGEHGRGFAVVAGEVRSLAQRSATAAKEVKQLIDHSIATVNAGTQLTSGAGATMAEVIASVGRVTQVMDAISSTTREQSQGIGQVNQAVIQMDGITQQNAALVEQAAAAAANLALRTDSVAQSIGVFKLRTVPARKAAPARLARKTQR</sequence>
<dbReference type="InterPro" id="IPR013655">
    <property type="entry name" value="PAS_fold_3"/>
</dbReference>
<dbReference type="Gene3D" id="1.10.287.950">
    <property type="entry name" value="Methyl-accepting chemotaxis protein"/>
    <property type="match status" value="1"/>
</dbReference>
<dbReference type="SMART" id="SM00091">
    <property type="entry name" value="PAS"/>
    <property type="match status" value="1"/>
</dbReference>
<feature type="transmembrane region" description="Helical" evidence="4">
    <location>
        <begin position="169"/>
        <end position="190"/>
    </location>
</feature>
<dbReference type="SMART" id="SM00283">
    <property type="entry name" value="MA"/>
    <property type="match status" value="1"/>
</dbReference>
<keyword evidence="4" id="KW-0472">Membrane</keyword>
<dbReference type="PRINTS" id="PR00260">
    <property type="entry name" value="CHEMTRNSDUCR"/>
</dbReference>
<keyword evidence="9" id="KW-1185">Reference proteome</keyword>
<feature type="domain" description="PAS" evidence="6">
    <location>
        <begin position="25"/>
        <end position="50"/>
    </location>
</feature>
<keyword evidence="4" id="KW-1133">Transmembrane helix</keyword>